<dbReference type="EMBL" id="JAVRAD010000007">
    <property type="protein sequence ID" value="MDX8330666.1"/>
    <property type="molecule type" value="Genomic_DNA"/>
</dbReference>
<gene>
    <name evidence="1" type="ORF">RMS29_15625</name>
</gene>
<evidence type="ECO:0000313" key="1">
    <source>
        <dbReference type="EMBL" id="MDX8330666.1"/>
    </source>
</evidence>
<keyword evidence="2" id="KW-1185">Reference proteome</keyword>
<evidence type="ECO:0000313" key="2">
    <source>
        <dbReference type="Proteomes" id="UP001277561"/>
    </source>
</evidence>
<comment type="caution">
    <text evidence="1">The sequence shown here is derived from an EMBL/GenBank/DDBJ whole genome shotgun (WGS) entry which is preliminary data.</text>
</comment>
<proteinExistence type="predicted"/>
<sequence length="61" mass="6306">MRGGLLLVIRTGSSSLSRASVLPGSGEVSVTTGGSASVRWMTTAVEITCIGCVVMLLDHRE</sequence>
<protein>
    <submittedName>
        <fullName evidence="1">Uncharacterized protein</fullName>
    </submittedName>
</protein>
<accession>A0ABU4VYS4</accession>
<feature type="non-terminal residue" evidence="1">
    <location>
        <position position="61"/>
    </location>
</feature>
<organism evidence="1 2">
    <name type="scientific">Agrobacterium rosae</name>
    <dbReference type="NCBI Taxonomy" id="1972867"/>
    <lineage>
        <taxon>Bacteria</taxon>
        <taxon>Pseudomonadati</taxon>
        <taxon>Pseudomonadota</taxon>
        <taxon>Alphaproteobacteria</taxon>
        <taxon>Hyphomicrobiales</taxon>
        <taxon>Rhizobiaceae</taxon>
        <taxon>Rhizobium/Agrobacterium group</taxon>
        <taxon>Agrobacterium</taxon>
    </lineage>
</organism>
<name>A0ABU4VYS4_9HYPH</name>
<reference evidence="1" key="1">
    <citation type="journal article" date="2023" name="Phytobiomes J">
        <title>Deciphering the key players within the bacterial microbiota associated with aerial crown gall tumors on rhododendron: Insights into the gallobiome.</title>
        <authorList>
            <person name="Kuzmanovic N."/>
            <person name="Nesme J."/>
            <person name="Wolf J."/>
            <person name="Neumann-Schaal M."/>
            <person name="Petersen J."/>
            <person name="Fernandez-Gnecco G."/>
            <person name="Sproeer C."/>
            <person name="Bunk B."/>
            <person name="Overmann J."/>
            <person name="Sorensen S.J."/>
            <person name="Idczak E."/>
            <person name="Smalla K."/>
        </authorList>
    </citation>
    <scope>NUCLEOTIDE SEQUENCE [LARGE SCALE GENOMIC DNA]</scope>
    <source>
        <strain evidence="1">Rho-14.1</strain>
    </source>
</reference>
<dbReference type="Proteomes" id="UP001277561">
    <property type="component" value="Unassembled WGS sequence"/>
</dbReference>
<dbReference type="RefSeq" id="WP_210248254.1">
    <property type="nucleotide sequence ID" value="NZ_QSWI01000008.1"/>
</dbReference>